<keyword evidence="5" id="KW-1185">Reference proteome</keyword>
<evidence type="ECO:0000313" key="4">
    <source>
        <dbReference type="EMBL" id="SFJ19427.1"/>
    </source>
</evidence>
<evidence type="ECO:0000313" key="5">
    <source>
        <dbReference type="Proteomes" id="UP000199518"/>
    </source>
</evidence>
<feature type="compositionally biased region" description="Pro residues" evidence="2">
    <location>
        <begin position="61"/>
        <end position="75"/>
    </location>
</feature>
<proteinExistence type="predicted"/>
<feature type="coiled-coil region" evidence="1">
    <location>
        <begin position="83"/>
        <end position="166"/>
    </location>
</feature>
<organism evidence="4 5">
    <name type="scientific">Planctomicrobium piriforme</name>
    <dbReference type="NCBI Taxonomy" id="1576369"/>
    <lineage>
        <taxon>Bacteria</taxon>
        <taxon>Pseudomonadati</taxon>
        <taxon>Planctomycetota</taxon>
        <taxon>Planctomycetia</taxon>
        <taxon>Planctomycetales</taxon>
        <taxon>Planctomycetaceae</taxon>
        <taxon>Planctomicrobium</taxon>
    </lineage>
</organism>
<name>A0A1I3PDK1_9PLAN</name>
<sequence>MAFGMSRKHQDDQEFGSDSFLDVLANLVGILIILIVVVGVKVAKMPPSEWKMDAPAAASAPPSPPKELPPVPAFGPLPEIRPTEEMLRQAELLKRNYEQMQAQLQTLQTDEQRLASMRKDHEVELASLRQQMTAKVELLRDEKTQVSTLEMDVAHLRNQVTTLQQQAENTKPDEAPVEKLTHQLPPIGRVVTGDEVHFRLQNNRVSHVPVMDLAKEVQQDIHRRKDVLLNRSFYQGTTRPVDGYLMEYVLQRQGMSLNDEMRYGRGVIRIGVSGWVIKPVGPVMAEVSEEALQPGSGFLTALNRHGPTATVTFWVYPDSFDIHHKLKEYTHEAGFWVASRPLPTGVPIAGSPQGSRSVAQ</sequence>
<dbReference type="AlphaFoldDB" id="A0A1I3PDK1"/>
<dbReference type="EMBL" id="FOQD01000016">
    <property type="protein sequence ID" value="SFJ19427.1"/>
    <property type="molecule type" value="Genomic_DNA"/>
</dbReference>
<keyword evidence="3" id="KW-1133">Transmembrane helix</keyword>
<gene>
    <name evidence="4" type="ORF">SAMN05421753_116114</name>
</gene>
<evidence type="ECO:0000256" key="2">
    <source>
        <dbReference type="SAM" id="MobiDB-lite"/>
    </source>
</evidence>
<dbReference type="STRING" id="1576369.SAMN05421753_116114"/>
<keyword evidence="1" id="KW-0175">Coiled coil</keyword>
<feature type="region of interest" description="Disordered" evidence="2">
    <location>
        <begin position="52"/>
        <end position="78"/>
    </location>
</feature>
<keyword evidence="3" id="KW-0472">Membrane</keyword>
<dbReference type="Proteomes" id="UP000199518">
    <property type="component" value="Unassembled WGS sequence"/>
</dbReference>
<evidence type="ECO:0000256" key="3">
    <source>
        <dbReference type="SAM" id="Phobius"/>
    </source>
</evidence>
<accession>A0A1I3PDK1</accession>
<evidence type="ECO:0000256" key="1">
    <source>
        <dbReference type="SAM" id="Coils"/>
    </source>
</evidence>
<feature type="transmembrane region" description="Helical" evidence="3">
    <location>
        <begin position="20"/>
        <end position="43"/>
    </location>
</feature>
<keyword evidence="3" id="KW-0812">Transmembrane</keyword>
<protein>
    <submittedName>
        <fullName evidence="4">Uncharacterized protein</fullName>
    </submittedName>
</protein>
<reference evidence="5" key="1">
    <citation type="submission" date="2016-10" db="EMBL/GenBank/DDBJ databases">
        <authorList>
            <person name="Varghese N."/>
            <person name="Submissions S."/>
        </authorList>
    </citation>
    <scope>NUCLEOTIDE SEQUENCE [LARGE SCALE GENOMIC DNA]</scope>
    <source>
        <strain evidence="5">DSM 26348</strain>
    </source>
</reference>